<dbReference type="AlphaFoldDB" id="A0A9P7K5H7"/>
<name>A0A9P7K5H7_9AGAR</name>
<dbReference type="PANTHER" id="PTHR11409:SF42">
    <property type="entry name" value="ADENOSINE DEAMINASE-LIKE PROTEIN"/>
    <property type="match status" value="1"/>
</dbReference>
<evidence type="ECO:0000313" key="9">
    <source>
        <dbReference type="EMBL" id="KAG5636930.1"/>
    </source>
</evidence>
<keyword evidence="5" id="KW-0862">Zinc</keyword>
<gene>
    <name evidence="9" type="ORF">H0H81_006363</name>
</gene>
<dbReference type="GO" id="GO:0009117">
    <property type="term" value="P:nucleotide metabolic process"/>
    <property type="evidence" value="ECO:0007669"/>
    <property type="project" value="UniProtKB-KW"/>
</dbReference>
<comment type="catalytic activity">
    <reaction evidence="7">
        <text>N(6)-methyl-AMP + H2O + H(+) = IMP + methylamine</text>
        <dbReference type="Rhea" id="RHEA:16001"/>
        <dbReference type="ChEBI" id="CHEBI:15377"/>
        <dbReference type="ChEBI" id="CHEBI:15378"/>
        <dbReference type="ChEBI" id="CHEBI:58053"/>
        <dbReference type="ChEBI" id="CHEBI:59338"/>
        <dbReference type="ChEBI" id="CHEBI:144842"/>
    </reaction>
    <physiologicalReaction direction="left-to-right" evidence="7">
        <dbReference type="Rhea" id="RHEA:16002"/>
    </physiologicalReaction>
</comment>
<evidence type="ECO:0000256" key="4">
    <source>
        <dbReference type="ARBA" id="ARBA00022801"/>
    </source>
</evidence>
<evidence type="ECO:0000256" key="7">
    <source>
        <dbReference type="ARBA" id="ARBA00048787"/>
    </source>
</evidence>
<dbReference type="Proteomes" id="UP000717328">
    <property type="component" value="Unassembled WGS sequence"/>
</dbReference>
<reference evidence="9" key="1">
    <citation type="submission" date="2021-02" db="EMBL/GenBank/DDBJ databases">
        <authorList>
            <person name="Nieuwenhuis M."/>
            <person name="Van De Peppel L.J.J."/>
        </authorList>
    </citation>
    <scope>NUCLEOTIDE SEQUENCE</scope>
    <source>
        <strain evidence="9">D49</strain>
    </source>
</reference>
<comment type="cofactor">
    <cofactor evidence="1">
        <name>Zn(2+)</name>
        <dbReference type="ChEBI" id="CHEBI:29105"/>
    </cofactor>
</comment>
<dbReference type="SUPFAM" id="SSF51556">
    <property type="entry name" value="Metallo-dependent hydrolases"/>
    <property type="match status" value="1"/>
</dbReference>
<evidence type="ECO:0000256" key="1">
    <source>
        <dbReference type="ARBA" id="ARBA00001947"/>
    </source>
</evidence>
<comment type="caution">
    <text evidence="9">The sequence shown here is derived from an EMBL/GenBank/DDBJ whole genome shotgun (WGS) entry which is preliminary data.</text>
</comment>
<dbReference type="Pfam" id="PF00962">
    <property type="entry name" value="A_deaminase"/>
    <property type="match status" value="1"/>
</dbReference>
<dbReference type="GO" id="GO:0046103">
    <property type="term" value="P:inosine biosynthetic process"/>
    <property type="evidence" value="ECO:0007669"/>
    <property type="project" value="TreeGrafter"/>
</dbReference>
<evidence type="ECO:0000313" key="10">
    <source>
        <dbReference type="Proteomes" id="UP000717328"/>
    </source>
</evidence>
<proteinExistence type="inferred from homology"/>
<feature type="non-terminal residue" evidence="9">
    <location>
        <position position="228"/>
    </location>
</feature>
<keyword evidence="3" id="KW-0479">Metal-binding</keyword>
<evidence type="ECO:0000259" key="8">
    <source>
        <dbReference type="Pfam" id="PF00962"/>
    </source>
</evidence>
<keyword evidence="6" id="KW-0546">Nucleotide metabolism</keyword>
<evidence type="ECO:0000256" key="6">
    <source>
        <dbReference type="ARBA" id="ARBA00023080"/>
    </source>
</evidence>
<protein>
    <recommendedName>
        <fullName evidence="8">Adenosine deaminase domain-containing protein</fullName>
    </recommendedName>
</protein>
<dbReference type="EMBL" id="JABCKI010005877">
    <property type="protein sequence ID" value="KAG5636930.1"/>
    <property type="molecule type" value="Genomic_DNA"/>
</dbReference>
<dbReference type="Gene3D" id="3.20.20.140">
    <property type="entry name" value="Metal-dependent hydrolases"/>
    <property type="match status" value="1"/>
</dbReference>
<dbReference type="GO" id="GO:0004000">
    <property type="term" value="F:adenosine deaminase activity"/>
    <property type="evidence" value="ECO:0007669"/>
    <property type="project" value="TreeGrafter"/>
</dbReference>
<reference evidence="9" key="2">
    <citation type="submission" date="2021-10" db="EMBL/GenBank/DDBJ databases">
        <title>Phylogenomics reveals ancestral predisposition of the termite-cultivated fungus Termitomyces towards a domesticated lifestyle.</title>
        <authorList>
            <person name="Auxier B."/>
            <person name="Grum-Grzhimaylo A."/>
            <person name="Cardenas M.E."/>
            <person name="Lodge J.D."/>
            <person name="Laessoe T."/>
            <person name="Pedersen O."/>
            <person name="Smith M.E."/>
            <person name="Kuyper T.W."/>
            <person name="Franco-Molano E.A."/>
            <person name="Baroni T.J."/>
            <person name="Aanen D.K."/>
        </authorList>
    </citation>
    <scope>NUCLEOTIDE SEQUENCE</scope>
    <source>
        <strain evidence="9">D49</strain>
    </source>
</reference>
<feature type="domain" description="Adenosine deaminase" evidence="8">
    <location>
        <begin position="26"/>
        <end position="226"/>
    </location>
</feature>
<accession>A0A9P7K5H7</accession>
<dbReference type="InterPro" id="IPR006330">
    <property type="entry name" value="Ado/ade_deaminase"/>
</dbReference>
<evidence type="ECO:0000256" key="3">
    <source>
        <dbReference type="ARBA" id="ARBA00022723"/>
    </source>
</evidence>
<organism evidence="9 10">
    <name type="scientific">Sphagnurus paluster</name>
    <dbReference type="NCBI Taxonomy" id="117069"/>
    <lineage>
        <taxon>Eukaryota</taxon>
        <taxon>Fungi</taxon>
        <taxon>Dikarya</taxon>
        <taxon>Basidiomycota</taxon>
        <taxon>Agaricomycotina</taxon>
        <taxon>Agaricomycetes</taxon>
        <taxon>Agaricomycetidae</taxon>
        <taxon>Agaricales</taxon>
        <taxon>Tricholomatineae</taxon>
        <taxon>Lyophyllaceae</taxon>
        <taxon>Sphagnurus</taxon>
    </lineage>
</organism>
<dbReference type="GO" id="GO:0006154">
    <property type="term" value="P:adenosine catabolic process"/>
    <property type="evidence" value="ECO:0007669"/>
    <property type="project" value="TreeGrafter"/>
</dbReference>
<dbReference type="PANTHER" id="PTHR11409">
    <property type="entry name" value="ADENOSINE DEAMINASE"/>
    <property type="match status" value="1"/>
</dbReference>
<dbReference type="GO" id="GO:0046872">
    <property type="term" value="F:metal ion binding"/>
    <property type="evidence" value="ECO:0007669"/>
    <property type="project" value="UniProtKB-KW"/>
</dbReference>
<keyword evidence="4" id="KW-0378">Hydrolase</keyword>
<dbReference type="InterPro" id="IPR032466">
    <property type="entry name" value="Metal_Hydrolase"/>
</dbReference>
<keyword evidence="10" id="KW-1185">Reference proteome</keyword>
<evidence type="ECO:0000256" key="2">
    <source>
        <dbReference type="ARBA" id="ARBA00006676"/>
    </source>
</evidence>
<dbReference type="InterPro" id="IPR001365">
    <property type="entry name" value="A_deaminase_dom"/>
</dbReference>
<dbReference type="OrthoDB" id="272271at2759"/>
<sequence>MSIAGPAAAALAALSPDQINFINLLPKAELHAHLNGSIPITVIQELAHEYLACATSSSASIVSNDEIRKGIDKVLGGPSIDEISDFFTLFPAIYAITSSPSALARATSAVLCFFLDGDYPQCAYLELRTTPRVTPEMTPEQYLRVVLGELDRYGGIRRVGLIVSLDRRMGEDALRECLDLAVKFKAEGAPVVGVDLCGDPLAGDVTLFQKYFKEAKAAGLGVTLHIAE</sequence>
<evidence type="ECO:0000256" key="5">
    <source>
        <dbReference type="ARBA" id="ARBA00022833"/>
    </source>
</evidence>
<comment type="similarity">
    <text evidence="2">Belongs to the metallo-dependent hydrolases superfamily. Adenosine and AMP deaminases family.</text>
</comment>